<sequence>MLERQSIGVAARSVTPPLSPRVSTTTFGTGREHTAPHRNRTTAPRGYGGYPTKRPERLLRERSGENYPLPGQPMPGRHRLTGCADSPTHRLGRTGHAQGARSLLPRQWHSGTIAAGAPARPERRRAVRRTPAPAAWTPTRPGWS</sequence>
<evidence type="ECO:0000256" key="1">
    <source>
        <dbReference type="SAM" id="MobiDB-lite"/>
    </source>
</evidence>
<dbReference type="KEGG" id="fal:FRAAL6431"/>
<evidence type="ECO:0000313" key="3">
    <source>
        <dbReference type="Proteomes" id="UP000000657"/>
    </source>
</evidence>
<gene>
    <name evidence="2" type="ordered locus">FRAAL6431</name>
</gene>
<feature type="compositionally biased region" description="Low complexity" evidence="1">
    <location>
        <begin position="129"/>
        <end position="144"/>
    </location>
</feature>
<dbReference type="HOGENOM" id="CLU_1793632_0_0_11"/>
<dbReference type="AlphaFoldDB" id="Q0RBX6"/>
<feature type="region of interest" description="Disordered" evidence="1">
    <location>
        <begin position="1"/>
        <end position="144"/>
    </location>
</feature>
<name>Q0RBX6_FRAAA</name>
<feature type="compositionally biased region" description="Basic and acidic residues" evidence="1">
    <location>
        <begin position="53"/>
        <end position="64"/>
    </location>
</feature>
<proteinExistence type="predicted"/>
<accession>Q0RBX6</accession>
<protein>
    <submittedName>
        <fullName evidence="2">Uncharacterized protein</fullName>
    </submittedName>
</protein>
<dbReference type="STRING" id="326424.FRAAL6431"/>
<evidence type="ECO:0000313" key="2">
    <source>
        <dbReference type="EMBL" id="CAJ65054.1"/>
    </source>
</evidence>
<organism evidence="2 3">
    <name type="scientific">Frankia alni (strain DSM 45986 / CECT 9034 / ACN14a)</name>
    <dbReference type="NCBI Taxonomy" id="326424"/>
    <lineage>
        <taxon>Bacteria</taxon>
        <taxon>Bacillati</taxon>
        <taxon>Actinomycetota</taxon>
        <taxon>Actinomycetes</taxon>
        <taxon>Frankiales</taxon>
        <taxon>Frankiaceae</taxon>
        <taxon>Frankia</taxon>
    </lineage>
</organism>
<dbReference type="Proteomes" id="UP000000657">
    <property type="component" value="Chromosome"/>
</dbReference>
<dbReference type="EMBL" id="CT573213">
    <property type="protein sequence ID" value="CAJ65054.1"/>
    <property type="molecule type" value="Genomic_DNA"/>
</dbReference>
<reference evidence="2 3" key="1">
    <citation type="journal article" date="2007" name="Genome Res.">
        <title>Genome characteristics of facultatively symbiotic Frankia sp. strains reflect host range and host plant biogeography.</title>
        <authorList>
            <person name="Normand P."/>
            <person name="Lapierre P."/>
            <person name="Tisa L.S."/>
            <person name="Gogarten J.P."/>
            <person name="Alloisio N."/>
            <person name="Bagnarol E."/>
            <person name="Bassi C.A."/>
            <person name="Berry A.M."/>
            <person name="Bickhart D.M."/>
            <person name="Choisne N."/>
            <person name="Couloux A."/>
            <person name="Cournoyer B."/>
            <person name="Cruveiller S."/>
            <person name="Daubin V."/>
            <person name="Demange N."/>
            <person name="Francino M.P."/>
            <person name="Goltsman E."/>
            <person name="Huang Y."/>
            <person name="Kopp O.R."/>
            <person name="Labarre L."/>
            <person name="Lapidus A."/>
            <person name="Lavire C."/>
            <person name="Marechal J."/>
            <person name="Martinez M."/>
            <person name="Mastronunzio J.E."/>
            <person name="Mullin B.C."/>
            <person name="Niemann J."/>
            <person name="Pujic P."/>
            <person name="Rawnsley T."/>
            <person name="Rouy Z."/>
            <person name="Schenowitz C."/>
            <person name="Sellstedt A."/>
            <person name="Tavares F."/>
            <person name="Tomkins J.P."/>
            <person name="Vallenet D."/>
            <person name="Valverde C."/>
            <person name="Wall L.G."/>
            <person name="Wang Y."/>
            <person name="Medigue C."/>
            <person name="Benson D.R."/>
        </authorList>
    </citation>
    <scope>NUCLEOTIDE SEQUENCE [LARGE SCALE GENOMIC DNA]</scope>
    <source>
        <strain evidence="3">DSM 45986 / CECT 9034 / ACN14a</strain>
    </source>
</reference>
<keyword evidence="3" id="KW-1185">Reference proteome</keyword>